<feature type="compositionally biased region" description="Basic and acidic residues" evidence="1">
    <location>
        <begin position="102"/>
        <end position="119"/>
    </location>
</feature>
<gene>
    <name evidence="2" type="ORF">AAE3_LOCUS11690</name>
</gene>
<dbReference type="EMBL" id="CACVBS010000079">
    <property type="protein sequence ID" value="CAA7269457.1"/>
    <property type="molecule type" value="Genomic_DNA"/>
</dbReference>
<sequence>MPPKQKPNGKQCAPAQQKYCERCKTWWPVQGFHSHERSCKKKLHRPDGDNAFQALVDQREAQYNALQGHLPMPPSSSAEIQAVDFEMGTEFEGNAGDGHPASCKDTRPHSPEEIDRDDIPPIPPLDPDAALPPEEQFIPDRDDIKIKHHPASGKPDEYYRFDDYNPQSDIRLKQASIPIDHEPWKPF</sequence>
<dbReference type="AlphaFoldDB" id="A0A8S0WS35"/>
<dbReference type="GO" id="GO:0003677">
    <property type="term" value="F:DNA binding"/>
    <property type="evidence" value="ECO:0007669"/>
    <property type="project" value="InterPro"/>
</dbReference>
<evidence type="ECO:0000313" key="2">
    <source>
        <dbReference type="EMBL" id="CAA7269457.1"/>
    </source>
</evidence>
<accession>A0A8S0WS35</accession>
<proteinExistence type="predicted"/>
<dbReference type="InterPro" id="IPR036893">
    <property type="entry name" value="SBP_sf"/>
</dbReference>
<protein>
    <submittedName>
        <fullName evidence="2">Uncharacterized protein</fullName>
    </submittedName>
</protein>
<dbReference type="Proteomes" id="UP000467700">
    <property type="component" value="Unassembled WGS sequence"/>
</dbReference>
<comment type="caution">
    <text evidence="2">The sequence shown here is derived from an EMBL/GenBank/DDBJ whole genome shotgun (WGS) entry which is preliminary data.</text>
</comment>
<evidence type="ECO:0000256" key="1">
    <source>
        <dbReference type="SAM" id="MobiDB-lite"/>
    </source>
</evidence>
<keyword evidence="3" id="KW-1185">Reference proteome</keyword>
<evidence type="ECO:0000313" key="3">
    <source>
        <dbReference type="Proteomes" id="UP000467700"/>
    </source>
</evidence>
<dbReference type="GO" id="GO:0005634">
    <property type="term" value="C:nucleus"/>
    <property type="evidence" value="ECO:0007669"/>
    <property type="project" value="InterPro"/>
</dbReference>
<reference evidence="2 3" key="1">
    <citation type="submission" date="2020-01" db="EMBL/GenBank/DDBJ databases">
        <authorList>
            <person name="Gupta K D."/>
        </authorList>
    </citation>
    <scope>NUCLEOTIDE SEQUENCE [LARGE SCALE GENOMIC DNA]</scope>
</reference>
<name>A0A8S0WS35_CYCAE</name>
<feature type="region of interest" description="Disordered" evidence="1">
    <location>
        <begin position="83"/>
        <end position="161"/>
    </location>
</feature>
<organism evidence="2 3">
    <name type="scientific">Cyclocybe aegerita</name>
    <name type="common">Black poplar mushroom</name>
    <name type="synonym">Agrocybe aegerita</name>
    <dbReference type="NCBI Taxonomy" id="1973307"/>
    <lineage>
        <taxon>Eukaryota</taxon>
        <taxon>Fungi</taxon>
        <taxon>Dikarya</taxon>
        <taxon>Basidiomycota</taxon>
        <taxon>Agaricomycotina</taxon>
        <taxon>Agaricomycetes</taxon>
        <taxon>Agaricomycetidae</taxon>
        <taxon>Agaricales</taxon>
        <taxon>Agaricineae</taxon>
        <taxon>Bolbitiaceae</taxon>
        <taxon>Cyclocybe</taxon>
    </lineage>
</organism>
<dbReference type="SUPFAM" id="SSF103612">
    <property type="entry name" value="SBT domain"/>
    <property type="match status" value="1"/>
</dbReference>